<protein>
    <submittedName>
        <fullName evidence="1">Uncharacterized protein</fullName>
    </submittedName>
</protein>
<dbReference type="Proteomes" id="UP000282892">
    <property type="component" value="Chromosome"/>
</dbReference>
<keyword evidence="2" id="KW-1185">Reference proteome</keyword>
<dbReference type="KEGG" id="nmk:CHR53_23660"/>
<proteinExistence type="predicted"/>
<evidence type="ECO:0000313" key="1">
    <source>
        <dbReference type="EMBL" id="AZU64010.1"/>
    </source>
</evidence>
<organism evidence="1 2">
    <name type="scientific">Neobacillus mesonae</name>
    <dbReference type="NCBI Taxonomy" id="1193713"/>
    <lineage>
        <taxon>Bacteria</taxon>
        <taxon>Bacillati</taxon>
        <taxon>Bacillota</taxon>
        <taxon>Bacilli</taxon>
        <taxon>Bacillales</taxon>
        <taxon>Bacillaceae</taxon>
        <taxon>Neobacillus</taxon>
    </lineage>
</organism>
<evidence type="ECO:0000313" key="2">
    <source>
        <dbReference type="Proteomes" id="UP000282892"/>
    </source>
</evidence>
<gene>
    <name evidence="1" type="ORF">CHR53_23660</name>
</gene>
<dbReference type="AlphaFoldDB" id="A0A3Q9QV63"/>
<name>A0A3Q9QV63_9BACI</name>
<dbReference type="STRING" id="1193713.GCA_001636315_01626"/>
<accession>A0A3Q9QV63</accession>
<dbReference type="EMBL" id="CP022572">
    <property type="protein sequence ID" value="AZU64010.1"/>
    <property type="molecule type" value="Genomic_DNA"/>
</dbReference>
<reference evidence="1 2" key="1">
    <citation type="submission" date="2017-07" db="EMBL/GenBank/DDBJ databases">
        <title>The complete genome sequence of Bacillus mesonae strain H20-5, an efficient strain improving plant abiotic stress resistance.</title>
        <authorList>
            <person name="Kim S.Y."/>
            <person name="Song H."/>
            <person name="Sang M.K."/>
            <person name="Weon H.-Y."/>
            <person name="Song J."/>
        </authorList>
    </citation>
    <scope>NUCLEOTIDE SEQUENCE [LARGE SCALE GENOMIC DNA]</scope>
    <source>
        <strain evidence="1 2">H20-5</strain>
    </source>
</reference>
<sequence>MGMLITKVVMWITTFTAKAVVEKPHIYVNNFVDIHGISLISTPKLWKTLLETLKNCIGVRHHVNFLHGA</sequence>